<dbReference type="InterPro" id="IPR033120">
    <property type="entry name" value="HOTDOG_ACOT"/>
</dbReference>
<organism evidence="4 5">
    <name type="scientific">Chlamydomonas eustigma</name>
    <dbReference type="NCBI Taxonomy" id="1157962"/>
    <lineage>
        <taxon>Eukaryota</taxon>
        <taxon>Viridiplantae</taxon>
        <taxon>Chlorophyta</taxon>
        <taxon>core chlorophytes</taxon>
        <taxon>Chlorophyceae</taxon>
        <taxon>CS clade</taxon>
        <taxon>Chlamydomonadales</taxon>
        <taxon>Chlamydomonadaceae</taxon>
        <taxon>Chlamydomonas</taxon>
    </lineage>
</organism>
<dbReference type="OrthoDB" id="3184331at2759"/>
<feature type="region of interest" description="Disordered" evidence="2">
    <location>
        <begin position="202"/>
        <end position="235"/>
    </location>
</feature>
<dbReference type="SUPFAM" id="SSF54637">
    <property type="entry name" value="Thioesterase/thiol ester dehydrase-isomerase"/>
    <property type="match status" value="2"/>
</dbReference>
<dbReference type="InterPro" id="IPR006683">
    <property type="entry name" value="Thioestr_dom"/>
</dbReference>
<dbReference type="InterPro" id="IPR040170">
    <property type="entry name" value="Cytosol_ACT"/>
</dbReference>
<dbReference type="InterPro" id="IPR029069">
    <property type="entry name" value="HotDog_dom_sf"/>
</dbReference>
<dbReference type="CDD" id="cd03442">
    <property type="entry name" value="BFIT_BACH"/>
    <property type="match status" value="2"/>
</dbReference>
<name>A0A250XPY7_9CHLO</name>
<evidence type="ECO:0000313" key="4">
    <source>
        <dbReference type="EMBL" id="GAX85125.1"/>
    </source>
</evidence>
<comment type="caution">
    <text evidence="4">The sequence shown here is derived from an EMBL/GenBank/DDBJ whole genome shotgun (WGS) entry which is preliminary data.</text>
</comment>
<dbReference type="EMBL" id="BEGY01000151">
    <property type="protein sequence ID" value="GAX85125.1"/>
    <property type="molecule type" value="Genomic_DNA"/>
</dbReference>
<protein>
    <recommendedName>
        <fullName evidence="3">HotDog ACOT-type domain-containing protein</fullName>
    </recommendedName>
</protein>
<feature type="domain" description="HotDog ACOT-type" evidence="3">
    <location>
        <begin position="89"/>
        <end position="201"/>
    </location>
</feature>
<evidence type="ECO:0000259" key="3">
    <source>
        <dbReference type="PROSITE" id="PS51770"/>
    </source>
</evidence>
<keyword evidence="5" id="KW-1185">Reference proteome</keyword>
<keyword evidence="1" id="KW-0378">Hydrolase</keyword>
<sequence length="608" mass="65424">MQGDEVILSEIRSLQLRLAELESLLKKPRDGGALSSVEMDTVRTGSNDGKLSLQQIRAQPLDPTPAEPRCQEQVMHPHRSISDIGIPMSCTRVVMHQIVMPSEVDTMGICIGGQVLSWIDVCAGMSAKTLARAPCVTASVDSVHFLKPCCLGSVVIVAAMVNRTFTSSMEVGVRVEAEDMKTGQRIHCCSAHLVFVTAPAATSSSSSSSQKGGGGRAAAEGAQAAGGGGSAARPLLPRVIPSSEEHERVFMEAEVRRQDRLRRKQEPLKDPASAAAYQESCRLRPITHRDGCPTLPLSIELPTGINNGVGRPSAAGQLHHHTSTDSSVKSREAARSPRPTGLHTPDGGIQENEDHVPGLRQDCSEDCDSRQAVMPDRTAAYMTQSIMPQHANTLNITFGGQVMAWMEQCAYISASRLRGQHNLTASMDSLTFGRTSRVGDILYLSSQVTAIFGSSMEVMVSVHGEDPLVGELFHCADAYLTVVKVQPSPPASKINKVAEMERNITSSDSSVQPTDDKDRMTGVLSPVSRLRSAHAEMVDGLRSASNVCPSKLPFKLVPQSASEVLRHQGAIQRREVRLKERRELGLTAAKRCSLDGTLLPQLNGEGIL</sequence>
<dbReference type="Proteomes" id="UP000232323">
    <property type="component" value="Unassembled WGS sequence"/>
</dbReference>
<dbReference type="PANTHER" id="PTHR11049">
    <property type="entry name" value="ACYL COENZYME A THIOESTER HYDROLASE"/>
    <property type="match status" value="1"/>
</dbReference>
<dbReference type="STRING" id="1157962.A0A250XPY7"/>
<accession>A0A250XPY7</accession>
<dbReference type="Gene3D" id="3.10.129.10">
    <property type="entry name" value="Hotdog Thioesterase"/>
    <property type="match status" value="2"/>
</dbReference>
<feature type="region of interest" description="Disordered" evidence="2">
    <location>
        <begin position="306"/>
        <end position="361"/>
    </location>
</feature>
<dbReference type="PANTHER" id="PTHR11049:SF16">
    <property type="entry name" value="PROTEIN VDLD"/>
    <property type="match status" value="1"/>
</dbReference>
<evidence type="ECO:0000256" key="2">
    <source>
        <dbReference type="SAM" id="MobiDB-lite"/>
    </source>
</evidence>
<dbReference type="Pfam" id="PF03061">
    <property type="entry name" value="4HBT"/>
    <property type="match status" value="2"/>
</dbReference>
<dbReference type="GO" id="GO:0005829">
    <property type="term" value="C:cytosol"/>
    <property type="evidence" value="ECO:0007669"/>
    <property type="project" value="TreeGrafter"/>
</dbReference>
<dbReference type="PROSITE" id="PS51770">
    <property type="entry name" value="HOTDOG_ACOT"/>
    <property type="match status" value="2"/>
</dbReference>
<dbReference type="GO" id="GO:0052816">
    <property type="term" value="F:long-chain fatty acyl-CoA hydrolase activity"/>
    <property type="evidence" value="ECO:0007669"/>
    <property type="project" value="TreeGrafter"/>
</dbReference>
<evidence type="ECO:0000256" key="1">
    <source>
        <dbReference type="ARBA" id="ARBA00022801"/>
    </source>
</evidence>
<feature type="domain" description="HotDog ACOT-type" evidence="3">
    <location>
        <begin position="376"/>
        <end position="488"/>
    </location>
</feature>
<proteinExistence type="predicted"/>
<dbReference type="AlphaFoldDB" id="A0A250XPY7"/>
<evidence type="ECO:0000313" key="5">
    <source>
        <dbReference type="Proteomes" id="UP000232323"/>
    </source>
</evidence>
<gene>
    <name evidence="4" type="ORF">CEUSTIGMA_g12545.t1</name>
</gene>
<reference evidence="4 5" key="1">
    <citation type="submission" date="2017-08" db="EMBL/GenBank/DDBJ databases">
        <title>Acidophilic green algal genome provides insights into adaptation to an acidic environment.</title>
        <authorList>
            <person name="Hirooka S."/>
            <person name="Hirose Y."/>
            <person name="Kanesaki Y."/>
            <person name="Higuchi S."/>
            <person name="Fujiwara T."/>
            <person name="Onuma R."/>
            <person name="Era A."/>
            <person name="Ohbayashi R."/>
            <person name="Uzuka A."/>
            <person name="Nozaki H."/>
            <person name="Yoshikawa H."/>
            <person name="Miyagishima S.Y."/>
        </authorList>
    </citation>
    <scope>NUCLEOTIDE SEQUENCE [LARGE SCALE GENOMIC DNA]</scope>
    <source>
        <strain evidence="4 5">NIES-2499</strain>
    </source>
</reference>
<dbReference type="GO" id="GO:0006637">
    <property type="term" value="P:acyl-CoA metabolic process"/>
    <property type="evidence" value="ECO:0007669"/>
    <property type="project" value="TreeGrafter"/>
</dbReference>